<dbReference type="GeneTree" id="ENSGT00940000158653"/>
<dbReference type="PIRSF" id="PIRSF037037">
    <property type="entry name" value="Kelch-like_protein_gigaxonin"/>
    <property type="match status" value="1"/>
</dbReference>
<evidence type="ECO:0000313" key="6">
    <source>
        <dbReference type="Ensembl" id="ENSLLEP00000047910.1"/>
    </source>
</evidence>
<dbReference type="InterPro" id="IPR011333">
    <property type="entry name" value="SKP1/BTB/POZ_sf"/>
</dbReference>
<dbReference type="Gene3D" id="2.120.10.80">
    <property type="entry name" value="Kelch-type beta propeller"/>
    <property type="match status" value="1"/>
</dbReference>
<keyword evidence="2" id="KW-0880">Kelch repeat</keyword>
<dbReference type="AlphaFoldDB" id="A0A8C5R6X6"/>
<reference evidence="6" key="2">
    <citation type="submission" date="2025-09" db="UniProtKB">
        <authorList>
            <consortium name="Ensembl"/>
        </authorList>
    </citation>
    <scope>IDENTIFICATION</scope>
</reference>
<evidence type="ECO:0000256" key="2">
    <source>
        <dbReference type="ARBA" id="ARBA00022441"/>
    </source>
</evidence>
<dbReference type="Ensembl" id="ENSLLET00000049791.1">
    <property type="protein sequence ID" value="ENSLLEP00000047910.1"/>
    <property type="gene ID" value="ENSLLEG00000030246.1"/>
</dbReference>
<protein>
    <submittedName>
        <fullName evidence="6">Kelch repeat and BTB domain containing 8</fullName>
    </submittedName>
</protein>
<dbReference type="SMART" id="SM00225">
    <property type="entry name" value="BTB"/>
    <property type="match status" value="1"/>
</dbReference>
<sequence length="599" mass="68766">MAALGEIKFSHAQNGILPTSPVHSATEQTHACFLLSQLKTMYDAGQLTDVIVHVELGKSFSCHRNVLAAISPYFRSMFTSGLTESSQKEVRLVGIEAESMQLVLNYAYTSHTRLTEANVQALFTAASIFQISSLQDMCANYMISRLDPQNCIGVFIFADYFNHAMLKSKSEDYIRKKILYVTDEQEFLRLKKDQLIKILSSDDLDVDREEQVYEGVMTWYNHDPSSRQEHLPEIFAKCIRLPLMGEAFFEQIPPVLAQAVSKDYIEEGKAGANNCIQRLGMTANDMIICFEAANKHSGKKQTVPCLDIYSTKVYKICKPPSDMREVGILVTPDNDIYIAGGYRPSNNDASFDHKAESDFWLYDHAFNKWIQKASMRRSRIGCILVYCCGKPFAVGGRVYEGDGRNPVRTIECYDSRDDCWMAVTQMPIVMDSHSAVVYKEKIYILQGDDFISYDPQNDYWCPLFPMTVPRFQGMAAVHKDTIYYVGGVHCSNRMLTVEAYNIEQNRWTQKKVLPFEQSTSPYVKLLNINNKLHLFVRLTQVSVDEFVFRTIRKNSLYQYDDVDDSWRKVYDTPEKMWDLGRHFECVVAKMYPQRLQKVL</sequence>
<dbReference type="PROSITE" id="PS50097">
    <property type="entry name" value="BTB"/>
    <property type="match status" value="1"/>
</dbReference>
<dbReference type="SMART" id="SM00612">
    <property type="entry name" value="Kelch"/>
    <property type="match status" value="3"/>
</dbReference>
<dbReference type="SUPFAM" id="SSF117281">
    <property type="entry name" value="Kelch motif"/>
    <property type="match status" value="1"/>
</dbReference>
<gene>
    <name evidence="6" type="primary">KBTBD8</name>
</gene>
<dbReference type="PANTHER" id="PTHR24412:SF433">
    <property type="entry name" value="KELCH REPEAT AND BTB DOMAIN-CONTAINING PROTEIN 8"/>
    <property type="match status" value="1"/>
</dbReference>
<dbReference type="Gene3D" id="1.25.40.420">
    <property type="match status" value="1"/>
</dbReference>
<dbReference type="InterPro" id="IPR017096">
    <property type="entry name" value="BTB-kelch_protein"/>
</dbReference>
<dbReference type="SUPFAM" id="SSF54695">
    <property type="entry name" value="POZ domain"/>
    <property type="match status" value="1"/>
</dbReference>
<dbReference type="FunFam" id="1.25.40.420:FF:000001">
    <property type="entry name" value="Kelch-like family member 12"/>
    <property type="match status" value="1"/>
</dbReference>
<keyword evidence="4" id="KW-0677">Repeat</keyword>
<evidence type="ECO:0000313" key="7">
    <source>
        <dbReference type="Proteomes" id="UP000694569"/>
    </source>
</evidence>
<proteinExistence type="predicted"/>
<reference evidence="6" key="1">
    <citation type="submission" date="2025-08" db="UniProtKB">
        <authorList>
            <consortium name="Ensembl"/>
        </authorList>
    </citation>
    <scope>IDENTIFICATION</scope>
</reference>
<comment type="subcellular location">
    <subcellularLocation>
        <location evidence="1">Cytoplasm</location>
    </subcellularLocation>
</comment>
<dbReference type="GO" id="GO:0005737">
    <property type="term" value="C:cytoplasm"/>
    <property type="evidence" value="ECO:0007669"/>
    <property type="project" value="UniProtKB-SubCell"/>
</dbReference>
<dbReference type="InterPro" id="IPR011705">
    <property type="entry name" value="BACK"/>
</dbReference>
<dbReference type="OrthoDB" id="45365at2759"/>
<dbReference type="InterPro" id="IPR015915">
    <property type="entry name" value="Kelch-typ_b-propeller"/>
</dbReference>
<accession>A0A8C5R6X6</accession>
<dbReference type="SMART" id="SM00875">
    <property type="entry name" value="BACK"/>
    <property type="match status" value="1"/>
</dbReference>
<dbReference type="Pfam" id="PF00651">
    <property type="entry name" value="BTB"/>
    <property type="match status" value="1"/>
</dbReference>
<organism evidence="6 7">
    <name type="scientific">Leptobrachium leishanense</name>
    <name type="common">Leishan spiny toad</name>
    <dbReference type="NCBI Taxonomy" id="445787"/>
    <lineage>
        <taxon>Eukaryota</taxon>
        <taxon>Metazoa</taxon>
        <taxon>Chordata</taxon>
        <taxon>Craniata</taxon>
        <taxon>Vertebrata</taxon>
        <taxon>Euteleostomi</taxon>
        <taxon>Amphibia</taxon>
        <taxon>Batrachia</taxon>
        <taxon>Anura</taxon>
        <taxon>Pelobatoidea</taxon>
        <taxon>Megophryidae</taxon>
        <taxon>Leptobrachium</taxon>
    </lineage>
</organism>
<dbReference type="Pfam" id="PF01344">
    <property type="entry name" value="Kelch_1"/>
    <property type="match status" value="1"/>
</dbReference>
<keyword evidence="7" id="KW-1185">Reference proteome</keyword>
<keyword evidence="3" id="KW-0963">Cytoplasm</keyword>
<dbReference type="PANTHER" id="PTHR24412">
    <property type="entry name" value="KELCH PROTEIN"/>
    <property type="match status" value="1"/>
</dbReference>
<feature type="domain" description="BTB" evidence="5">
    <location>
        <begin position="48"/>
        <end position="116"/>
    </location>
</feature>
<evidence type="ECO:0000256" key="4">
    <source>
        <dbReference type="ARBA" id="ARBA00022737"/>
    </source>
</evidence>
<evidence type="ECO:0000256" key="3">
    <source>
        <dbReference type="ARBA" id="ARBA00022490"/>
    </source>
</evidence>
<evidence type="ECO:0000256" key="1">
    <source>
        <dbReference type="ARBA" id="ARBA00004496"/>
    </source>
</evidence>
<dbReference type="Gene3D" id="3.30.710.10">
    <property type="entry name" value="Potassium Channel Kv1.1, Chain A"/>
    <property type="match status" value="1"/>
</dbReference>
<evidence type="ECO:0000259" key="5">
    <source>
        <dbReference type="PROSITE" id="PS50097"/>
    </source>
</evidence>
<dbReference type="InterPro" id="IPR000210">
    <property type="entry name" value="BTB/POZ_dom"/>
</dbReference>
<name>A0A8C5R6X6_9ANUR</name>
<dbReference type="Proteomes" id="UP000694569">
    <property type="component" value="Unplaced"/>
</dbReference>
<dbReference type="InterPro" id="IPR006652">
    <property type="entry name" value="Kelch_1"/>
</dbReference>
<dbReference type="FunFam" id="3.30.710.10:FF:000006">
    <property type="entry name" value="Kelch repeat and BTB domain-containing 6"/>
    <property type="match status" value="1"/>
</dbReference>
<dbReference type="Pfam" id="PF07707">
    <property type="entry name" value="BACK"/>
    <property type="match status" value="1"/>
</dbReference>